<organism evidence="2 3">
    <name type="scientific">Portunus trituberculatus</name>
    <name type="common">Swimming crab</name>
    <name type="synonym">Neptunus trituberculatus</name>
    <dbReference type="NCBI Taxonomy" id="210409"/>
    <lineage>
        <taxon>Eukaryota</taxon>
        <taxon>Metazoa</taxon>
        <taxon>Ecdysozoa</taxon>
        <taxon>Arthropoda</taxon>
        <taxon>Crustacea</taxon>
        <taxon>Multicrustacea</taxon>
        <taxon>Malacostraca</taxon>
        <taxon>Eumalacostraca</taxon>
        <taxon>Eucarida</taxon>
        <taxon>Decapoda</taxon>
        <taxon>Pleocyemata</taxon>
        <taxon>Brachyura</taxon>
        <taxon>Eubrachyura</taxon>
        <taxon>Portunoidea</taxon>
        <taxon>Portunidae</taxon>
        <taxon>Portuninae</taxon>
        <taxon>Portunus</taxon>
    </lineage>
</organism>
<feature type="region of interest" description="Disordered" evidence="1">
    <location>
        <begin position="60"/>
        <end position="95"/>
    </location>
</feature>
<accession>A0A5B7D713</accession>
<dbReference type="Proteomes" id="UP000324222">
    <property type="component" value="Unassembled WGS sequence"/>
</dbReference>
<protein>
    <submittedName>
        <fullName evidence="2">Uncharacterized protein</fullName>
    </submittedName>
</protein>
<comment type="caution">
    <text evidence="2">The sequence shown here is derived from an EMBL/GenBank/DDBJ whole genome shotgun (WGS) entry which is preliminary data.</text>
</comment>
<keyword evidence="3" id="KW-1185">Reference proteome</keyword>
<proteinExistence type="predicted"/>
<reference evidence="2 3" key="1">
    <citation type="submission" date="2019-05" db="EMBL/GenBank/DDBJ databases">
        <title>Another draft genome of Portunus trituberculatus and its Hox gene families provides insights of decapod evolution.</title>
        <authorList>
            <person name="Jeong J.-H."/>
            <person name="Song I."/>
            <person name="Kim S."/>
            <person name="Choi T."/>
            <person name="Kim D."/>
            <person name="Ryu S."/>
            <person name="Kim W."/>
        </authorList>
    </citation>
    <scope>NUCLEOTIDE SEQUENCE [LARGE SCALE GENOMIC DNA]</scope>
    <source>
        <tissue evidence="2">Muscle</tissue>
    </source>
</reference>
<dbReference type="AlphaFoldDB" id="A0A5B7D713"/>
<evidence type="ECO:0000313" key="3">
    <source>
        <dbReference type="Proteomes" id="UP000324222"/>
    </source>
</evidence>
<evidence type="ECO:0000256" key="1">
    <source>
        <dbReference type="SAM" id="MobiDB-lite"/>
    </source>
</evidence>
<sequence length="95" mass="10834">MPTTGYTYKASSTSRSNPQRPTYLSILEKVRKGQETTTSNQPHLDIFFAKSRRFMCRPSRNDRVQDSQRHHHHCRYPGLSHTTGEASCPAGLATR</sequence>
<feature type="region of interest" description="Disordered" evidence="1">
    <location>
        <begin position="1"/>
        <end position="20"/>
    </location>
</feature>
<name>A0A5B7D713_PORTR</name>
<dbReference type="EMBL" id="VSRR010000557">
    <property type="protein sequence ID" value="MPC17069.1"/>
    <property type="molecule type" value="Genomic_DNA"/>
</dbReference>
<evidence type="ECO:0000313" key="2">
    <source>
        <dbReference type="EMBL" id="MPC17069.1"/>
    </source>
</evidence>
<gene>
    <name evidence="2" type="ORF">E2C01_009914</name>
</gene>